<organism evidence="5">
    <name type="scientific">Lepeophtheirus salmonis</name>
    <name type="common">Salmon louse</name>
    <name type="synonym">Caligus salmonis</name>
    <dbReference type="NCBI Taxonomy" id="72036"/>
    <lineage>
        <taxon>Eukaryota</taxon>
        <taxon>Metazoa</taxon>
        <taxon>Ecdysozoa</taxon>
        <taxon>Arthropoda</taxon>
        <taxon>Crustacea</taxon>
        <taxon>Multicrustacea</taxon>
        <taxon>Hexanauplia</taxon>
        <taxon>Copepoda</taxon>
        <taxon>Siphonostomatoida</taxon>
        <taxon>Caligidae</taxon>
        <taxon>Lepeophtheirus</taxon>
    </lineage>
</organism>
<feature type="repeat" description="RCC1" evidence="2">
    <location>
        <begin position="863"/>
        <end position="917"/>
    </location>
</feature>
<reference evidence="5" key="1">
    <citation type="submission" date="2014-05" db="EMBL/GenBank/DDBJ databases">
        <authorList>
            <person name="Chronopoulou M."/>
        </authorList>
    </citation>
    <scope>NUCLEOTIDE SEQUENCE</scope>
    <source>
        <tissue evidence="5">Whole organism</tissue>
    </source>
</reference>
<feature type="repeat" description="RCC1" evidence="2">
    <location>
        <begin position="1021"/>
        <end position="1075"/>
    </location>
</feature>
<dbReference type="InterPro" id="IPR000408">
    <property type="entry name" value="Reg_chr_condens"/>
</dbReference>
<evidence type="ECO:0000256" key="1">
    <source>
        <dbReference type="ARBA" id="ARBA00022737"/>
    </source>
</evidence>
<dbReference type="InterPro" id="IPR051625">
    <property type="entry name" value="Signaling_Regulatory_Domain"/>
</dbReference>
<name>A0A0K2VHH6_LEPSM</name>
<dbReference type="EMBL" id="HACA01032508">
    <property type="protein sequence ID" value="CDW49869.1"/>
    <property type="molecule type" value="Transcribed_RNA"/>
</dbReference>
<dbReference type="InterPro" id="IPR058923">
    <property type="entry name" value="RCC1-like_dom"/>
</dbReference>
<evidence type="ECO:0000313" key="5">
    <source>
        <dbReference type="EMBL" id="CDW49869.1"/>
    </source>
</evidence>
<feature type="region of interest" description="Disordered" evidence="3">
    <location>
        <begin position="223"/>
        <end position="263"/>
    </location>
</feature>
<evidence type="ECO:0000256" key="3">
    <source>
        <dbReference type="SAM" id="MobiDB-lite"/>
    </source>
</evidence>
<evidence type="ECO:0000256" key="2">
    <source>
        <dbReference type="PROSITE-ProRule" id="PRU00235"/>
    </source>
</evidence>
<dbReference type="SUPFAM" id="SSF50985">
    <property type="entry name" value="RCC1/BLIP-II"/>
    <property type="match status" value="1"/>
</dbReference>
<feature type="compositionally biased region" description="Polar residues" evidence="3">
    <location>
        <begin position="247"/>
        <end position="256"/>
    </location>
</feature>
<dbReference type="PANTHER" id="PTHR22872">
    <property type="entry name" value="BTK-BINDING PROTEIN-RELATED"/>
    <property type="match status" value="1"/>
</dbReference>
<evidence type="ECO:0000259" key="4">
    <source>
        <dbReference type="Pfam" id="PF25390"/>
    </source>
</evidence>
<keyword evidence="1" id="KW-0677">Repeat</keyword>
<feature type="repeat" description="RCC1" evidence="2">
    <location>
        <begin position="1218"/>
        <end position="1269"/>
    </location>
</feature>
<protein>
    <submittedName>
        <fullName evidence="5">Putative LOC100158844 [Acyrthosiphon pisum]</fullName>
    </submittedName>
</protein>
<dbReference type="InterPro" id="IPR009091">
    <property type="entry name" value="RCC1/BLIP-II"/>
</dbReference>
<feature type="repeat" description="RCC1" evidence="2">
    <location>
        <begin position="969"/>
        <end position="1020"/>
    </location>
</feature>
<feature type="domain" description="RCC1-like" evidence="4">
    <location>
        <begin position="835"/>
        <end position="1090"/>
    </location>
</feature>
<dbReference type="PROSITE" id="PS00626">
    <property type="entry name" value="RCC1_2"/>
    <property type="match status" value="2"/>
</dbReference>
<dbReference type="Pfam" id="PF13540">
    <property type="entry name" value="RCC1_2"/>
    <property type="match status" value="1"/>
</dbReference>
<feature type="region of interest" description="Disordered" evidence="3">
    <location>
        <begin position="1458"/>
        <end position="1480"/>
    </location>
</feature>
<proteinExistence type="predicted"/>
<dbReference type="OrthoDB" id="6356826at2759"/>
<dbReference type="Gene3D" id="2.130.10.30">
    <property type="entry name" value="Regulator of chromosome condensation 1/beta-lactamase-inhibitor protein II"/>
    <property type="match status" value="2"/>
</dbReference>
<accession>A0A0K2VHH6</accession>
<sequence length="1603" mass="179459">MSTSWLPRERLFALEQWASHLQSPSIQSWSSDSYDGFVCILAKGTRILLGRYPALIERLSWFQVPNLQLEAAVFSPQSDFLLFLSRDGTLHLTMTQSLMPFSSSCKQELHRKEWIPRDGESLFAIHPRWSSPPTYAKSLLWWNYGDFVSAALIGTQDGFLIVVDLVSTLEMGRVSFSKCAIVCLDVVWDNAMDCFYVIVTDSLQKQWRLLLEQRSSGYCWPRLEEGKSSTPPPAPVSCESPRPQLPSLKNSNSIDDLSTPPRSRIASGIKNMSVGSLASLRQKIFQAKDIFVRRGGSSYISESSSNRNTSRPESLSAKMGDAFISVQGKDTPDYRILASVHSSSAVLTVHNHDLEVIPGKAYKLPRNAKKVLIMSRVILASGCGSNFSTSCFDDDDESNDEEDEKKIDEHNGEVLHIISSAQAEFQTDPSRSIRGDSLVQSFHLASGEEVLGFHVIKKEHEAECDVLNHESPSQFDNFNSEVKHRLESLTQQESIRRLFQNVLVFTNKGIYLLTLKRDPISSFLELSMRGEMVLAERVASAFVIDSKSLLELAGDIRLKDNDCTGAVNLYRTASMKHLKAVLKFSYSGHIAELLNYLSSLFKTPNVDVTVNERNHLSNLALMAYFQQVLTKITPSTKFDFRNEIKGFINSNRHFDETLAIRLAADTKEWDLLSYFSRTRGLRHEAVGAIIKVIQNLIGEYHSNEIGKERLKLISKSLQDMPSVERNSLLSCLLDPLNLECCASTINGINLIKILSGSLPLLEEEGLQAVALMSAPENPAFLPFFQHEDISYASSFLNLFVTSLLLLIKKRQVHTTFNPILTEISNNKAGDKDRRSQKVNKCRVNILAAGGNHVLLIRKIGSRYSLFSWGSTTKGALGRGSYSENFETIKEVPYFRENNINVISVAAGTYHSLALTEFGVYSWGLSKYGQLGHGNCCDQKRPALIKSLTHKHIVDISAGRYHSLALDSEGGVWSWGFGVHGQLGHDDIEDVLIPQRVLSLRKVKISQITAGYTHSVCLSSKGEVFSFGNNLFGQLGNGLTKKSNVPIKTDISICRDGEYIKCINSGFFHNLALTNHGRVLTWGSNPQIIRLETQSKKRLLLQNLRNSRMATSSSKEATVIQNNVNDEPPSISNIKDIKKQQILPVNINNKSDSGALAPICVQNTEAKKMEASNTTKTSSPQKDEMPHLRPLALNLENVDGNIVKLSGGNQHSMILTDKGLLYGFGLNQQGQLGNNSRKDSKTLTQTKELSNNRLVGMVCGMDYTISMSHNGTLFGWGNNSCGTLRKPPIIENRSFKDKLILMPTRRIRLNHPSPNSWDIPKPVLGTQPPSSQDCVNKPVHFQFSDFSKFVSVEFPSAPPKKSYDIRSCTDVPLYLHSTLENFYSFLDTKTLIKKCLISENPQAASKISLLDGNMLQAFEFTLQSIIKSHPSGIHTSSEAVFGAFKYYLTQSASRSASILSTSGGGAETQNREIDMEEDEDRSKAERRNLFERLVACWQDQKWSFVHLEKLIIENASPTMLQILVITLFCPSNERRTDKGPVINQDSGPKLVDLFTPEFCLKIGDIFVNDLKEQDEYWHNEREFRKWLMTQKPNKMDSLANVRKT</sequence>
<dbReference type="PRINTS" id="PR00633">
    <property type="entry name" value="RCCNDNSATION"/>
</dbReference>
<dbReference type="PROSITE" id="PS50012">
    <property type="entry name" value="RCC1_3"/>
    <property type="match status" value="5"/>
</dbReference>
<feature type="repeat" description="RCC1" evidence="2">
    <location>
        <begin position="917"/>
        <end position="968"/>
    </location>
</feature>
<dbReference type="Pfam" id="PF25390">
    <property type="entry name" value="WD40_RLD"/>
    <property type="match status" value="1"/>
</dbReference>